<dbReference type="Proteomes" id="UP000219369">
    <property type="component" value="Unassembled WGS sequence"/>
</dbReference>
<reference evidence="3" key="1">
    <citation type="submission" date="2016-09" db="EMBL/GenBank/DDBJ databases">
        <authorList>
            <person name="Guldener U."/>
        </authorList>
    </citation>
    <scope>NUCLEOTIDE SEQUENCE [LARGE SCALE GENOMIC DNA]</scope>
    <source>
        <strain evidence="3">V64-1</strain>
    </source>
</reference>
<organism evidence="2 3">
    <name type="scientific">Fusarium oxysporum</name>
    <name type="common">Fusarium vascular wilt</name>
    <dbReference type="NCBI Taxonomy" id="5507"/>
    <lineage>
        <taxon>Eukaryota</taxon>
        <taxon>Fungi</taxon>
        <taxon>Dikarya</taxon>
        <taxon>Ascomycota</taxon>
        <taxon>Pezizomycotina</taxon>
        <taxon>Sordariomycetes</taxon>
        <taxon>Hypocreomycetidae</taxon>
        <taxon>Hypocreales</taxon>
        <taxon>Nectriaceae</taxon>
        <taxon>Fusarium</taxon>
        <taxon>Fusarium oxysporum species complex</taxon>
    </lineage>
</organism>
<dbReference type="EMBL" id="FMJY01000007">
    <property type="protein sequence ID" value="SCO87893.1"/>
    <property type="molecule type" value="Genomic_DNA"/>
</dbReference>
<feature type="chain" id="PRO_5013877578" evidence="1">
    <location>
        <begin position="25"/>
        <end position="45"/>
    </location>
</feature>
<gene>
    <name evidence="2" type="ORF">FRV6_12020</name>
</gene>
<name>A0A2H3TGU6_FUSOX</name>
<accession>A0A2H3TGU6</accession>
<proteinExistence type="predicted"/>
<evidence type="ECO:0000313" key="2">
    <source>
        <dbReference type="EMBL" id="SCO87893.1"/>
    </source>
</evidence>
<evidence type="ECO:0000256" key="1">
    <source>
        <dbReference type="SAM" id="SignalP"/>
    </source>
</evidence>
<dbReference type="OrthoDB" id="10359453at2759"/>
<dbReference type="AlphaFoldDB" id="A0A2H3TGU6"/>
<keyword evidence="1" id="KW-0732">Signal</keyword>
<protein>
    <submittedName>
        <fullName evidence="2">Uncharacterized protein</fullName>
    </submittedName>
</protein>
<evidence type="ECO:0000313" key="3">
    <source>
        <dbReference type="Proteomes" id="UP000219369"/>
    </source>
</evidence>
<feature type="signal peptide" evidence="1">
    <location>
        <begin position="1"/>
        <end position="24"/>
    </location>
</feature>
<sequence length="45" mass="5413">MHTLACFVLLRLIVLAWMVSVCIATRQQRQEHELRDSNTYAYYLR</sequence>